<dbReference type="KEGG" id="pod:PODO_11310"/>
<dbReference type="RefSeq" id="WP_036683450.1">
    <property type="nucleotide sequence ID" value="NZ_CP009428.1"/>
</dbReference>
<dbReference type="AlphaFoldDB" id="A0A1R0WWK5"/>
<organism evidence="1 2">
    <name type="scientific">Paenibacillus odorifer</name>
    <dbReference type="NCBI Taxonomy" id="189426"/>
    <lineage>
        <taxon>Bacteria</taxon>
        <taxon>Bacillati</taxon>
        <taxon>Bacillota</taxon>
        <taxon>Bacilli</taxon>
        <taxon>Bacillales</taxon>
        <taxon>Paenibacillaceae</taxon>
        <taxon>Paenibacillus</taxon>
    </lineage>
</organism>
<sequence>MKWKNLMGTVLAGITLVSLGFNGYSFYNKPPKETNQTTKELVQTIGEISIQSNSESGVQGESVEELKKIIYNLPQVEKKLAFIKGVITEGNSVYLDLDEVEWFGGEAAEIAAKEDGIQEPESLPNGFYIRNASDEIERLKLETDVTIAELNGARPQQVDYTNFISEELVDRLFHLTFVEGKAVLLEEQYRP</sequence>
<name>A0A1R0WWK5_9BACL</name>
<reference evidence="1 2" key="1">
    <citation type="submission" date="2016-10" db="EMBL/GenBank/DDBJ databases">
        <title>Paenibacillus species isolates.</title>
        <authorList>
            <person name="Beno S.M."/>
        </authorList>
    </citation>
    <scope>NUCLEOTIDE SEQUENCE [LARGE SCALE GENOMIC DNA]</scope>
    <source>
        <strain evidence="1 2">FSL H7-0604</strain>
    </source>
</reference>
<accession>A0A1R0WWK5</accession>
<evidence type="ECO:0000313" key="1">
    <source>
        <dbReference type="EMBL" id="OMD22943.1"/>
    </source>
</evidence>
<dbReference type="GeneID" id="31570799"/>
<protein>
    <submittedName>
        <fullName evidence="1">Uncharacterized protein</fullName>
    </submittedName>
</protein>
<proteinExistence type="predicted"/>
<gene>
    <name evidence="1" type="ORF">BJP51_31080</name>
</gene>
<dbReference type="Proteomes" id="UP000187465">
    <property type="component" value="Unassembled WGS sequence"/>
</dbReference>
<dbReference type="EMBL" id="MKQP01000061">
    <property type="protein sequence ID" value="OMD22943.1"/>
    <property type="molecule type" value="Genomic_DNA"/>
</dbReference>
<evidence type="ECO:0000313" key="2">
    <source>
        <dbReference type="Proteomes" id="UP000187465"/>
    </source>
</evidence>
<comment type="caution">
    <text evidence="1">The sequence shown here is derived from an EMBL/GenBank/DDBJ whole genome shotgun (WGS) entry which is preliminary data.</text>
</comment>